<dbReference type="SUPFAM" id="SSF53335">
    <property type="entry name" value="S-adenosyl-L-methionine-dependent methyltransferases"/>
    <property type="match status" value="1"/>
</dbReference>
<keyword evidence="3" id="KW-1185">Reference proteome</keyword>
<comment type="similarity">
    <text evidence="1">Belongs to the MT-A70-like family.</text>
</comment>
<proteinExistence type="inferred from homology"/>
<gene>
    <name evidence="2" type="ORF">LTR05_005225</name>
</gene>
<dbReference type="GO" id="GO:0032259">
    <property type="term" value="P:methylation"/>
    <property type="evidence" value="ECO:0007669"/>
    <property type="project" value="InterPro"/>
</dbReference>
<dbReference type="InterPro" id="IPR007757">
    <property type="entry name" value="MT-A70-like"/>
</dbReference>
<dbReference type="PANTHER" id="PTHR12829">
    <property type="entry name" value="N6-ADENOSINE-METHYLTRANSFERASE"/>
    <property type="match status" value="1"/>
</dbReference>
<dbReference type="PANTHER" id="PTHR12829:SF4">
    <property type="entry name" value="N(6)-ADENINE-SPECIFIC METHYLTRANSFERASE METTL4"/>
    <property type="match status" value="1"/>
</dbReference>
<dbReference type="Proteomes" id="UP001309876">
    <property type="component" value="Unassembled WGS sequence"/>
</dbReference>
<name>A0AAN7YHA0_9EURO</name>
<reference evidence="2 3" key="1">
    <citation type="submission" date="2023-08" db="EMBL/GenBank/DDBJ databases">
        <title>Black Yeasts Isolated from many extreme environments.</title>
        <authorList>
            <person name="Coleine C."/>
            <person name="Stajich J.E."/>
            <person name="Selbmann L."/>
        </authorList>
    </citation>
    <scope>NUCLEOTIDE SEQUENCE [LARGE SCALE GENOMIC DNA]</scope>
    <source>
        <strain evidence="2 3">CCFEE 5910</strain>
    </source>
</reference>
<dbReference type="PROSITE" id="PS00092">
    <property type="entry name" value="N6_MTASE"/>
    <property type="match status" value="1"/>
</dbReference>
<dbReference type="EMBL" id="JAVRRJ010000004">
    <property type="protein sequence ID" value="KAK5085935.1"/>
    <property type="molecule type" value="Genomic_DNA"/>
</dbReference>
<dbReference type="Pfam" id="PF05063">
    <property type="entry name" value="MT-A70"/>
    <property type="match status" value="1"/>
</dbReference>
<accession>A0AAN7YHA0</accession>
<evidence type="ECO:0000256" key="1">
    <source>
        <dbReference type="PROSITE-ProRule" id="PRU00489"/>
    </source>
</evidence>
<evidence type="ECO:0000313" key="3">
    <source>
        <dbReference type="Proteomes" id="UP001309876"/>
    </source>
</evidence>
<dbReference type="GO" id="GO:0003676">
    <property type="term" value="F:nucleic acid binding"/>
    <property type="evidence" value="ECO:0007669"/>
    <property type="project" value="InterPro"/>
</dbReference>
<dbReference type="PROSITE" id="PS51143">
    <property type="entry name" value="MT_A70"/>
    <property type="match status" value="1"/>
</dbReference>
<protein>
    <recommendedName>
        <fullName evidence="4">Methyltransferase-like protein 4</fullName>
    </recommendedName>
</protein>
<dbReference type="AlphaFoldDB" id="A0AAN7YHA0"/>
<evidence type="ECO:0000313" key="2">
    <source>
        <dbReference type="EMBL" id="KAK5085935.1"/>
    </source>
</evidence>
<sequence length="371" mass="42244">MSDILFCSPDKKIFLLDIPRSIESSQGGGRVRSALPLQVPHVTPEPKGKKREVLLSQVPVKELVYQQRIEENIDAAWRSIAAAFEQKAWCLPRLPIEQDVYSHLCAASQGHDASPHIPVVLSSTQNDFEAVREVQDDIIVNSAGPTCIAILEIETTIVVPSHCTFIWSRIQHGLDVMLEYECSSNSRLQFDIILMDPPWPNRSVHEHYATMKHREQNAYVDALKIVQHFHAPERYVATWITNKPAIRRQVQASMMSLGFTLQEEWIWTKTTTAGEFVVPLNGLWRKPYEILLLFKHKASACSPLRRILFAVPDMHSRKPNLKTLFDMLIGKSCVLELFARNLTAGWWSLGDEVLKYQDGNLWHELADGTLC</sequence>
<evidence type="ECO:0008006" key="4">
    <source>
        <dbReference type="Google" id="ProtNLM"/>
    </source>
</evidence>
<dbReference type="InterPro" id="IPR029063">
    <property type="entry name" value="SAM-dependent_MTases_sf"/>
</dbReference>
<dbReference type="GO" id="GO:0008168">
    <property type="term" value="F:methyltransferase activity"/>
    <property type="evidence" value="ECO:0007669"/>
    <property type="project" value="InterPro"/>
</dbReference>
<comment type="caution">
    <text evidence="2">The sequence shown here is derived from an EMBL/GenBank/DDBJ whole genome shotgun (WGS) entry which is preliminary data.</text>
</comment>
<dbReference type="InterPro" id="IPR002052">
    <property type="entry name" value="DNA_methylase_N6_adenine_CS"/>
</dbReference>
<organism evidence="2 3">
    <name type="scientific">Lithohypha guttulata</name>
    <dbReference type="NCBI Taxonomy" id="1690604"/>
    <lineage>
        <taxon>Eukaryota</taxon>
        <taxon>Fungi</taxon>
        <taxon>Dikarya</taxon>
        <taxon>Ascomycota</taxon>
        <taxon>Pezizomycotina</taxon>
        <taxon>Eurotiomycetes</taxon>
        <taxon>Chaetothyriomycetidae</taxon>
        <taxon>Chaetothyriales</taxon>
        <taxon>Trichomeriaceae</taxon>
        <taxon>Lithohypha</taxon>
    </lineage>
</organism>
<dbReference type="GO" id="GO:0005634">
    <property type="term" value="C:nucleus"/>
    <property type="evidence" value="ECO:0007669"/>
    <property type="project" value="TreeGrafter"/>
</dbReference>